<gene>
    <name evidence="2" type="ORF">BRAN1462_LOCUS28949</name>
</gene>
<proteinExistence type="predicted"/>
<protein>
    <submittedName>
        <fullName evidence="2">Uncharacterized protein</fullName>
    </submittedName>
</protein>
<dbReference type="EMBL" id="HBGW01045617">
    <property type="protein sequence ID" value="CAD9572802.1"/>
    <property type="molecule type" value="Transcribed_RNA"/>
</dbReference>
<accession>A0A7S2KE47</accession>
<name>A0A7S2KE47_9DINO</name>
<feature type="region of interest" description="Disordered" evidence="1">
    <location>
        <begin position="1"/>
        <end position="67"/>
    </location>
</feature>
<reference evidence="2" key="1">
    <citation type="submission" date="2021-01" db="EMBL/GenBank/DDBJ databases">
        <authorList>
            <person name="Corre E."/>
            <person name="Pelletier E."/>
            <person name="Niang G."/>
            <person name="Scheremetjew M."/>
            <person name="Finn R."/>
            <person name="Kale V."/>
            <person name="Holt S."/>
            <person name="Cochrane G."/>
            <person name="Meng A."/>
            <person name="Brown T."/>
            <person name="Cohen L."/>
        </authorList>
    </citation>
    <scope>NUCLEOTIDE SEQUENCE</scope>
    <source>
        <strain evidence="2">RCC3387</strain>
    </source>
</reference>
<sequence>MALSAAPGAERTVAPAAVPPPRRVQSTTPAIAPAPAFSGAGHRLGDDLRGPRGASSQPAPRPIALNDMGVMPGNTRVNHAWMPSKEANAMVRNALPAPAAQSSTQLPQVGGQRGQFVGWKSN</sequence>
<evidence type="ECO:0000313" key="2">
    <source>
        <dbReference type="EMBL" id="CAD9572802.1"/>
    </source>
</evidence>
<evidence type="ECO:0000256" key="1">
    <source>
        <dbReference type="SAM" id="MobiDB-lite"/>
    </source>
</evidence>
<dbReference type="AlphaFoldDB" id="A0A7S2KE47"/>
<organism evidence="2">
    <name type="scientific">Zooxanthella nutricula</name>
    <dbReference type="NCBI Taxonomy" id="1333877"/>
    <lineage>
        <taxon>Eukaryota</taxon>
        <taxon>Sar</taxon>
        <taxon>Alveolata</taxon>
        <taxon>Dinophyceae</taxon>
        <taxon>Peridiniales</taxon>
        <taxon>Peridiniales incertae sedis</taxon>
        <taxon>Zooxanthella</taxon>
    </lineage>
</organism>
<feature type="region of interest" description="Disordered" evidence="1">
    <location>
        <begin position="98"/>
        <end position="122"/>
    </location>
</feature>